<dbReference type="PROSITE" id="PS51257">
    <property type="entry name" value="PROKAR_LIPOPROTEIN"/>
    <property type="match status" value="1"/>
</dbReference>
<name>A0ABP7HEA4_9ACTN</name>
<evidence type="ECO:0000313" key="2">
    <source>
        <dbReference type="EMBL" id="GAA3792232.1"/>
    </source>
</evidence>
<gene>
    <name evidence="2" type="ORF">GCM10022226_09300</name>
</gene>
<reference evidence="3" key="1">
    <citation type="journal article" date="2019" name="Int. J. Syst. Evol. Microbiol.">
        <title>The Global Catalogue of Microorganisms (GCM) 10K type strain sequencing project: providing services to taxonomists for standard genome sequencing and annotation.</title>
        <authorList>
            <consortium name="The Broad Institute Genomics Platform"/>
            <consortium name="The Broad Institute Genome Sequencing Center for Infectious Disease"/>
            <person name="Wu L."/>
            <person name="Ma J."/>
        </authorList>
    </citation>
    <scope>NUCLEOTIDE SEQUENCE [LARGE SCALE GENOMIC DNA]</scope>
    <source>
        <strain evidence="3">JCM 16908</strain>
    </source>
</reference>
<evidence type="ECO:0000259" key="1">
    <source>
        <dbReference type="Pfam" id="PF25989"/>
    </source>
</evidence>
<comment type="caution">
    <text evidence="2">The sequence shown here is derived from an EMBL/GenBank/DDBJ whole genome shotgun (WGS) entry which is preliminary data.</text>
</comment>
<keyword evidence="3" id="KW-1185">Reference proteome</keyword>
<dbReference type="Gene3D" id="2.40.50.100">
    <property type="match status" value="1"/>
</dbReference>
<dbReference type="InterPro" id="IPR058637">
    <property type="entry name" value="YknX-like_C"/>
</dbReference>
<feature type="domain" description="YknX-like C-terminal permuted SH3-like" evidence="1">
    <location>
        <begin position="406"/>
        <end position="472"/>
    </location>
</feature>
<dbReference type="EMBL" id="BAAAZR010000001">
    <property type="protein sequence ID" value="GAA3792232.1"/>
    <property type="molecule type" value="Genomic_DNA"/>
</dbReference>
<dbReference type="Pfam" id="PF25989">
    <property type="entry name" value="YknX_C"/>
    <property type="match status" value="1"/>
</dbReference>
<accession>A0ABP7HEA4</accession>
<evidence type="ECO:0000313" key="3">
    <source>
        <dbReference type="Proteomes" id="UP001500888"/>
    </source>
</evidence>
<dbReference type="PANTHER" id="PTHR30469">
    <property type="entry name" value="MULTIDRUG RESISTANCE PROTEIN MDTA"/>
    <property type="match status" value="1"/>
</dbReference>
<sequence length="473" mass="47608">MGRVTIRRGIPPLLIGLTLLVSSCSQDEAPKVQIAEAERAPVSEVVEAPATVGARATATLRSPAAGTVAKLYVHDGEAVDKGEILAKISSPQAEDQLKQARQAERQASRPVRLGGGIAAPAIRPAGLNLTSSLDRKAARGFARARTAARKIKDTQVRAQLLAAIDSAQTQHRAQRAALNEITQNLTRSVNQVLSQVSGQIGAGLGGLASSMSSLQAASRTQAKAAVKVAKSTVKGLVIKAPFDGIVTLGGPSGGGSPDLGSLLGRLPAGLAGQTGSATGPSGGAGASTSAGTVATGVPVAAGDAIATVTDVSKLTLSADVDETDVLLVTPGVKAEIELDAVSGATYRAKVTGVGVTPKEGTTGGVSYPVRLTLGQGTFEDGGEAPVPKPGMSAVVRLTVRESPDAVAVPASSIVTSGRDTVVWVVRGDGSAERRVVKLGAQGDASVEIARGLTAGERVVVKGADTVRPGQKLT</sequence>
<proteinExistence type="predicted"/>
<dbReference type="Proteomes" id="UP001500888">
    <property type="component" value="Unassembled WGS sequence"/>
</dbReference>
<dbReference type="Gene3D" id="1.10.287.470">
    <property type="entry name" value="Helix hairpin bin"/>
    <property type="match status" value="1"/>
</dbReference>
<dbReference type="Gene3D" id="2.40.30.170">
    <property type="match status" value="1"/>
</dbReference>
<protein>
    <recommendedName>
        <fullName evidence="1">YknX-like C-terminal permuted SH3-like domain-containing protein</fullName>
    </recommendedName>
</protein>
<dbReference type="Gene3D" id="2.40.420.20">
    <property type="match status" value="1"/>
</dbReference>
<organism evidence="2 3">
    <name type="scientific">Sphaerisporangium flaviroseum</name>
    <dbReference type="NCBI Taxonomy" id="509199"/>
    <lineage>
        <taxon>Bacteria</taxon>
        <taxon>Bacillati</taxon>
        <taxon>Actinomycetota</taxon>
        <taxon>Actinomycetes</taxon>
        <taxon>Streptosporangiales</taxon>
        <taxon>Streptosporangiaceae</taxon>
        <taxon>Sphaerisporangium</taxon>
    </lineage>
</organism>
<dbReference type="PRINTS" id="PR01490">
    <property type="entry name" value="RTXTOXIND"/>
</dbReference>